<dbReference type="PANTHER" id="PTHR46470">
    <property type="entry name" value="N-ACYLNEURAMINATE-9-PHOSPHATASE"/>
    <property type="match status" value="1"/>
</dbReference>
<comment type="cofactor">
    <cofactor evidence="1">
        <name>Mg(2+)</name>
        <dbReference type="ChEBI" id="CHEBI:18420"/>
    </cofactor>
</comment>
<evidence type="ECO:0000256" key="2">
    <source>
        <dbReference type="ARBA" id="ARBA00022801"/>
    </source>
</evidence>
<evidence type="ECO:0000313" key="4">
    <source>
        <dbReference type="EMBL" id="UTT63074.1"/>
    </source>
</evidence>
<dbReference type="Gene3D" id="3.40.50.1000">
    <property type="entry name" value="HAD superfamily/HAD-like"/>
    <property type="match status" value="1"/>
</dbReference>
<reference evidence="4" key="1">
    <citation type="submission" date="2022-07" db="EMBL/GenBank/DDBJ databases">
        <title>Taxonomic analysis of Microcella humidisoli nov. sp., isolated from riverside soil.</title>
        <authorList>
            <person name="Molina K.M."/>
            <person name="Kim S.B."/>
        </authorList>
    </citation>
    <scope>NUCLEOTIDE SEQUENCE</scope>
    <source>
        <strain evidence="4">MMS21-STM10</strain>
    </source>
</reference>
<sequence length="259" mass="28121">MSGAAIEVVLFDLDDTLMAHTRAVQEAIALAQSTAGGAFAADDTAAVQRRWAGLEERHYTRYLTGELTYLGQRVARARDLLAPYGIEVSDDEALAWFERYLVGYRDAWRLFDDVLPALDVLDGYRVGIITNGDLAFQIDKLQRIDLWHRLDLTAVRAEGSIDEPARQGRVIASGEMGVTKPDAAIFHAAARAFDVAPARCAYVGDRVRTDAVGAHDAGMLGIWLDRGRDRNPLTDHAEGALPAGVPSIPSLLALPALLA</sequence>
<dbReference type="InterPro" id="IPR036412">
    <property type="entry name" value="HAD-like_sf"/>
</dbReference>
<dbReference type="EMBL" id="CP101497">
    <property type="protein sequence ID" value="UTT63074.1"/>
    <property type="molecule type" value="Genomic_DNA"/>
</dbReference>
<dbReference type="NCBIfam" id="TIGR01549">
    <property type="entry name" value="HAD-SF-IA-v1"/>
    <property type="match status" value="1"/>
</dbReference>
<dbReference type="SUPFAM" id="SSF56784">
    <property type="entry name" value="HAD-like"/>
    <property type="match status" value="1"/>
</dbReference>
<keyword evidence="5" id="KW-1185">Reference proteome</keyword>
<name>A0ABY5FXR6_9MICO</name>
<dbReference type="SFLD" id="SFLDG01129">
    <property type="entry name" value="C1.5:_HAD__Beta-PGM__Phosphata"/>
    <property type="match status" value="1"/>
</dbReference>
<dbReference type="SFLD" id="SFLDS00003">
    <property type="entry name" value="Haloacid_Dehalogenase"/>
    <property type="match status" value="1"/>
</dbReference>
<keyword evidence="2 4" id="KW-0378">Hydrolase</keyword>
<evidence type="ECO:0000256" key="1">
    <source>
        <dbReference type="ARBA" id="ARBA00001946"/>
    </source>
</evidence>
<dbReference type="InterPro" id="IPR006439">
    <property type="entry name" value="HAD-SF_hydro_IA"/>
</dbReference>
<dbReference type="RefSeq" id="WP_255160207.1">
    <property type="nucleotide sequence ID" value="NZ_CP101497.1"/>
</dbReference>
<keyword evidence="3" id="KW-0460">Magnesium</keyword>
<proteinExistence type="predicted"/>
<gene>
    <name evidence="4" type="ORF">NNL39_02890</name>
</gene>
<protein>
    <submittedName>
        <fullName evidence="4">HAD family hydrolase</fullName>
    </submittedName>
</protein>
<dbReference type="Proteomes" id="UP001060039">
    <property type="component" value="Chromosome"/>
</dbReference>
<evidence type="ECO:0000313" key="5">
    <source>
        <dbReference type="Proteomes" id="UP001060039"/>
    </source>
</evidence>
<dbReference type="Pfam" id="PF00702">
    <property type="entry name" value="Hydrolase"/>
    <property type="match status" value="1"/>
</dbReference>
<dbReference type="InterPro" id="IPR023214">
    <property type="entry name" value="HAD_sf"/>
</dbReference>
<organism evidence="4 5">
    <name type="scientific">Microcella humidisoli</name>
    <dbReference type="NCBI Taxonomy" id="2963406"/>
    <lineage>
        <taxon>Bacteria</taxon>
        <taxon>Bacillati</taxon>
        <taxon>Actinomycetota</taxon>
        <taxon>Actinomycetes</taxon>
        <taxon>Micrococcales</taxon>
        <taxon>Microbacteriaceae</taxon>
        <taxon>Microcella</taxon>
    </lineage>
</organism>
<dbReference type="InterPro" id="IPR051400">
    <property type="entry name" value="HAD-like_hydrolase"/>
</dbReference>
<accession>A0ABY5FXR6</accession>
<dbReference type="GO" id="GO:0016787">
    <property type="term" value="F:hydrolase activity"/>
    <property type="evidence" value="ECO:0007669"/>
    <property type="project" value="UniProtKB-KW"/>
</dbReference>
<evidence type="ECO:0000256" key="3">
    <source>
        <dbReference type="ARBA" id="ARBA00022842"/>
    </source>
</evidence>
<dbReference type="Gene3D" id="1.20.120.1600">
    <property type="match status" value="1"/>
</dbReference>
<dbReference type="PANTHER" id="PTHR46470:SF4">
    <property type="entry name" value="5-AMINO-6-(5-PHOSPHO-D-RIBITYLAMINO)URACIL PHOSPHATASE YIGB"/>
    <property type="match status" value="1"/>
</dbReference>